<evidence type="ECO:0000313" key="1">
    <source>
        <dbReference type="EMBL" id="SEA97429.1"/>
    </source>
</evidence>
<protein>
    <submittedName>
        <fullName evidence="1">Uncharacterized protein</fullName>
    </submittedName>
</protein>
<dbReference type="EMBL" id="FNQR01000011">
    <property type="protein sequence ID" value="SEA97429.1"/>
    <property type="molecule type" value="Genomic_DNA"/>
</dbReference>
<dbReference type="STRING" id="571932.SAMN05421743_111159"/>
<name>A0A1H4FJA0_9BACI</name>
<dbReference type="AlphaFoldDB" id="A0A1H4FJA0"/>
<keyword evidence="2" id="KW-1185">Reference proteome</keyword>
<evidence type="ECO:0000313" key="2">
    <source>
        <dbReference type="Proteomes" id="UP000198584"/>
    </source>
</evidence>
<sequence>MRAAVSTIIGFVILLILLKYRFKLINQLLAIHLIRKFVAMFLVNVPGVRERLFRTSIL</sequence>
<gene>
    <name evidence="1" type="ORF">SAMN05421743_111159</name>
</gene>
<dbReference type="Proteomes" id="UP000198584">
    <property type="component" value="Unassembled WGS sequence"/>
</dbReference>
<proteinExistence type="predicted"/>
<reference evidence="1 2" key="1">
    <citation type="submission" date="2016-10" db="EMBL/GenBank/DDBJ databases">
        <authorList>
            <person name="de Groot N.N."/>
        </authorList>
    </citation>
    <scope>NUCLEOTIDE SEQUENCE [LARGE SCALE GENOMIC DNA]</scope>
    <source>
        <strain evidence="1 2">CCM7597</strain>
    </source>
</reference>
<organism evidence="1 2">
    <name type="scientific">Thalassobacillus cyri</name>
    <dbReference type="NCBI Taxonomy" id="571932"/>
    <lineage>
        <taxon>Bacteria</taxon>
        <taxon>Bacillati</taxon>
        <taxon>Bacillota</taxon>
        <taxon>Bacilli</taxon>
        <taxon>Bacillales</taxon>
        <taxon>Bacillaceae</taxon>
        <taxon>Thalassobacillus</taxon>
    </lineage>
</organism>
<dbReference type="RefSeq" id="WP_176791560.1">
    <property type="nucleotide sequence ID" value="NZ_FNQR01000011.1"/>
</dbReference>
<accession>A0A1H4FJA0</accession>